<dbReference type="GO" id="GO:0005789">
    <property type="term" value="C:endoplasmic reticulum membrane"/>
    <property type="evidence" value="ECO:0007669"/>
    <property type="project" value="TreeGrafter"/>
</dbReference>
<dbReference type="AlphaFoldDB" id="A0A1B6KFU7"/>
<gene>
    <name evidence="1" type="ORF">g.12865</name>
</gene>
<dbReference type="GO" id="GO:0000209">
    <property type="term" value="P:protein polyubiquitination"/>
    <property type="evidence" value="ECO:0007669"/>
    <property type="project" value="InterPro"/>
</dbReference>
<proteinExistence type="predicted"/>
<dbReference type="PANTHER" id="PTHR46717:SF1">
    <property type="entry name" value="E3 UBIQUITIN-PROTEIN LIGASE RNF180"/>
    <property type="match status" value="1"/>
</dbReference>
<dbReference type="GO" id="GO:0061630">
    <property type="term" value="F:ubiquitin protein ligase activity"/>
    <property type="evidence" value="ECO:0007669"/>
    <property type="project" value="InterPro"/>
</dbReference>
<dbReference type="GO" id="GO:0042415">
    <property type="term" value="P:norepinephrine metabolic process"/>
    <property type="evidence" value="ECO:0007669"/>
    <property type="project" value="TreeGrafter"/>
</dbReference>
<dbReference type="GO" id="GO:0031624">
    <property type="term" value="F:ubiquitin conjugating enzyme binding"/>
    <property type="evidence" value="ECO:0007669"/>
    <property type="project" value="TreeGrafter"/>
</dbReference>
<evidence type="ECO:0000313" key="1">
    <source>
        <dbReference type="EMBL" id="JAT10330.1"/>
    </source>
</evidence>
<organism evidence="1">
    <name type="scientific">Graphocephala atropunctata</name>
    <dbReference type="NCBI Taxonomy" id="36148"/>
    <lineage>
        <taxon>Eukaryota</taxon>
        <taxon>Metazoa</taxon>
        <taxon>Ecdysozoa</taxon>
        <taxon>Arthropoda</taxon>
        <taxon>Hexapoda</taxon>
        <taxon>Insecta</taxon>
        <taxon>Pterygota</taxon>
        <taxon>Neoptera</taxon>
        <taxon>Paraneoptera</taxon>
        <taxon>Hemiptera</taxon>
        <taxon>Auchenorrhyncha</taxon>
        <taxon>Membracoidea</taxon>
        <taxon>Cicadellidae</taxon>
        <taxon>Cicadellinae</taxon>
        <taxon>Cicadellini</taxon>
        <taxon>Graphocephala</taxon>
    </lineage>
</organism>
<name>A0A1B6KFU7_9HEMI</name>
<protein>
    <submittedName>
        <fullName evidence="1">Uncharacterized protein</fullName>
    </submittedName>
</protein>
<sequence>MTVVFKCKKCRTILLNYPEITLLSAHGWEMVLKQSASVSKIEFIDTKSEGTRCSSFDQDVFYISEVNMPQWITYCIDKGEWTRGKLMCPGSGCSARVGSFDFVSGFHCGCQSSVVPPVHLVRSKIDYSSSTNVL</sequence>
<dbReference type="InterPro" id="IPR033263">
    <property type="entry name" value="RNF180"/>
</dbReference>
<dbReference type="EMBL" id="GEBQ01029647">
    <property type="protein sequence ID" value="JAT10330.1"/>
    <property type="molecule type" value="Transcribed_RNA"/>
</dbReference>
<reference evidence="1" key="1">
    <citation type="submission" date="2015-11" db="EMBL/GenBank/DDBJ databases">
        <title>De novo transcriptome assembly of four potential Pierce s Disease insect vectors from Arizona vineyards.</title>
        <authorList>
            <person name="Tassone E.E."/>
        </authorList>
    </citation>
    <scope>NUCLEOTIDE SEQUENCE</scope>
</reference>
<dbReference type="GO" id="GO:0032436">
    <property type="term" value="P:positive regulation of proteasomal ubiquitin-dependent protein catabolic process"/>
    <property type="evidence" value="ECO:0007669"/>
    <property type="project" value="TreeGrafter"/>
</dbReference>
<accession>A0A1B6KFU7</accession>
<dbReference type="GO" id="GO:0042428">
    <property type="term" value="P:serotonin metabolic process"/>
    <property type="evidence" value="ECO:0007669"/>
    <property type="project" value="TreeGrafter"/>
</dbReference>
<dbReference type="PANTHER" id="PTHR46717">
    <property type="entry name" value="E3 UBIQUITIN-PROTEIN LIGASE RNF180"/>
    <property type="match status" value="1"/>
</dbReference>